<evidence type="ECO:0000256" key="1">
    <source>
        <dbReference type="SAM" id="MobiDB-lite"/>
    </source>
</evidence>
<comment type="caution">
    <text evidence="4">The sequence shown here is derived from an EMBL/GenBank/DDBJ whole genome shotgun (WGS) entry which is preliminary data.</text>
</comment>
<feature type="region of interest" description="Disordered" evidence="1">
    <location>
        <begin position="24"/>
        <end position="101"/>
    </location>
</feature>
<dbReference type="PROSITE" id="PS51318">
    <property type="entry name" value="TAT"/>
    <property type="match status" value="1"/>
</dbReference>
<sequence length="136" mass="13505">MPTARTLLAGAAVAAALAVGTPLAFADGSSSDQGKNLTWQEKQPDKAPAADGQKTWDEKKAPGPASTEEQKGKEEHKGSEAKEEEHKAPHGGVHTGGGGLALSGGGLASGAVLLLGGLGAGAYALRRGRRTAGATV</sequence>
<accession>A0A6N7KVH9</accession>
<feature type="chain" id="PRO_5027071968" description="LPXTG cell wall anchor domain-containing protein" evidence="3">
    <location>
        <begin position="27"/>
        <end position="136"/>
    </location>
</feature>
<name>A0A6N7KVH9_9ACTN</name>
<gene>
    <name evidence="4" type="ORF">F7Q99_25125</name>
</gene>
<evidence type="ECO:0000256" key="3">
    <source>
        <dbReference type="SAM" id="SignalP"/>
    </source>
</evidence>
<dbReference type="InterPro" id="IPR006311">
    <property type="entry name" value="TAT_signal"/>
</dbReference>
<evidence type="ECO:0000313" key="5">
    <source>
        <dbReference type="Proteomes" id="UP000450000"/>
    </source>
</evidence>
<keyword evidence="2" id="KW-1133">Transmembrane helix</keyword>
<evidence type="ECO:0000256" key="2">
    <source>
        <dbReference type="SAM" id="Phobius"/>
    </source>
</evidence>
<dbReference type="AlphaFoldDB" id="A0A6N7KVH9"/>
<feature type="compositionally biased region" description="Basic and acidic residues" evidence="1">
    <location>
        <begin position="68"/>
        <end position="88"/>
    </location>
</feature>
<dbReference type="OrthoDB" id="4337919at2"/>
<feature type="signal peptide" evidence="3">
    <location>
        <begin position="1"/>
        <end position="26"/>
    </location>
</feature>
<keyword evidence="2" id="KW-0812">Transmembrane</keyword>
<evidence type="ECO:0008006" key="6">
    <source>
        <dbReference type="Google" id="ProtNLM"/>
    </source>
</evidence>
<feature type="compositionally biased region" description="Polar residues" evidence="1">
    <location>
        <begin position="28"/>
        <end position="41"/>
    </location>
</feature>
<reference evidence="4 5" key="1">
    <citation type="submission" date="2019-09" db="EMBL/GenBank/DDBJ databases">
        <title>Genome Sequences of Streptomyces kaniharaensis ATCC 21070.</title>
        <authorList>
            <person name="Zhu W."/>
            <person name="De Crecy-Lagard V."/>
            <person name="Richards N.G."/>
        </authorList>
    </citation>
    <scope>NUCLEOTIDE SEQUENCE [LARGE SCALE GENOMIC DNA]</scope>
    <source>
        <strain evidence="4 5">SF-557</strain>
    </source>
</reference>
<evidence type="ECO:0000313" key="4">
    <source>
        <dbReference type="EMBL" id="MQS15461.1"/>
    </source>
</evidence>
<keyword evidence="2" id="KW-0472">Membrane</keyword>
<feature type="transmembrane region" description="Helical" evidence="2">
    <location>
        <begin position="107"/>
        <end position="125"/>
    </location>
</feature>
<protein>
    <recommendedName>
        <fullName evidence="6">LPXTG cell wall anchor domain-containing protein</fullName>
    </recommendedName>
</protein>
<proteinExistence type="predicted"/>
<keyword evidence="3" id="KW-0732">Signal</keyword>
<keyword evidence="5" id="KW-1185">Reference proteome</keyword>
<dbReference type="RefSeq" id="WP_153465003.1">
    <property type="nucleotide sequence ID" value="NZ_WBOF01000001.1"/>
</dbReference>
<dbReference type="EMBL" id="WBOF01000001">
    <property type="protein sequence ID" value="MQS15461.1"/>
    <property type="molecule type" value="Genomic_DNA"/>
</dbReference>
<dbReference type="Proteomes" id="UP000450000">
    <property type="component" value="Unassembled WGS sequence"/>
</dbReference>
<organism evidence="4 5">
    <name type="scientific">Streptomyces kaniharaensis</name>
    <dbReference type="NCBI Taxonomy" id="212423"/>
    <lineage>
        <taxon>Bacteria</taxon>
        <taxon>Bacillati</taxon>
        <taxon>Actinomycetota</taxon>
        <taxon>Actinomycetes</taxon>
        <taxon>Kitasatosporales</taxon>
        <taxon>Streptomycetaceae</taxon>
        <taxon>Streptomyces</taxon>
    </lineage>
</organism>